<name>A0A0E9VLI7_ANGAN</name>
<dbReference type="EMBL" id="GBXM01029583">
    <property type="protein sequence ID" value="JAH78994.1"/>
    <property type="molecule type" value="Transcribed_RNA"/>
</dbReference>
<reference evidence="1" key="1">
    <citation type="submission" date="2014-11" db="EMBL/GenBank/DDBJ databases">
        <authorList>
            <person name="Amaro Gonzalez C."/>
        </authorList>
    </citation>
    <scope>NUCLEOTIDE SEQUENCE</scope>
</reference>
<dbReference type="EMBL" id="GBXM01025542">
    <property type="protein sequence ID" value="JAH83035.1"/>
    <property type="molecule type" value="Transcribed_RNA"/>
</dbReference>
<proteinExistence type="predicted"/>
<organism evidence="1">
    <name type="scientific">Anguilla anguilla</name>
    <name type="common">European freshwater eel</name>
    <name type="synonym">Muraena anguilla</name>
    <dbReference type="NCBI Taxonomy" id="7936"/>
    <lineage>
        <taxon>Eukaryota</taxon>
        <taxon>Metazoa</taxon>
        <taxon>Chordata</taxon>
        <taxon>Craniata</taxon>
        <taxon>Vertebrata</taxon>
        <taxon>Euteleostomi</taxon>
        <taxon>Actinopterygii</taxon>
        <taxon>Neopterygii</taxon>
        <taxon>Teleostei</taxon>
        <taxon>Anguilliformes</taxon>
        <taxon>Anguillidae</taxon>
        <taxon>Anguilla</taxon>
    </lineage>
</organism>
<dbReference type="AlphaFoldDB" id="A0A0E9VLI7"/>
<evidence type="ECO:0000313" key="1">
    <source>
        <dbReference type="EMBL" id="JAH78994.1"/>
    </source>
</evidence>
<reference evidence="1" key="2">
    <citation type="journal article" date="2015" name="Fish Shellfish Immunol.">
        <title>Early steps in the European eel (Anguilla anguilla)-Vibrio vulnificus interaction in the gills: Role of the RtxA13 toxin.</title>
        <authorList>
            <person name="Callol A."/>
            <person name="Pajuelo D."/>
            <person name="Ebbesson L."/>
            <person name="Teles M."/>
            <person name="MacKenzie S."/>
            <person name="Amaro C."/>
        </authorList>
    </citation>
    <scope>NUCLEOTIDE SEQUENCE</scope>
</reference>
<accession>A0A0E9VLI7</accession>
<sequence length="31" mass="3411">MAFTICYVCSAFPVNDSFPPNLSDKCNQALN</sequence>
<protein>
    <submittedName>
        <fullName evidence="1">Uncharacterized protein</fullName>
    </submittedName>
</protein>